<protein>
    <recommendedName>
        <fullName evidence="5">DUF4168 domain-containing protein</fullName>
    </recommendedName>
</protein>
<dbReference type="RefSeq" id="WP_304435322.1">
    <property type="nucleotide sequence ID" value="NZ_JAUKUC010000001.1"/>
</dbReference>
<feature type="signal peptide" evidence="2">
    <location>
        <begin position="1"/>
        <end position="26"/>
    </location>
</feature>
<comment type="caution">
    <text evidence="3">The sequence shown here is derived from an EMBL/GenBank/DDBJ whole genome shotgun (WGS) entry which is preliminary data.</text>
</comment>
<dbReference type="EMBL" id="JAUKUC010000001">
    <property type="protein sequence ID" value="MDO1512200.1"/>
    <property type="molecule type" value="Genomic_DNA"/>
</dbReference>
<dbReference type="PROSITE" id="PS51257">
    <property type="entry name" value="PROKAR_LIPOPROTEIN"/>
    <property type="match status" value="1"/>
</dbReference>
<evidence type="ECO:0000256" key="1">
    <source>
        <dbReference type="SAM" id="MobiDB-lite"/>
    </source>
</evidence>
<dbReference type="Proteomes" id="UP001168579">
    <property type="component" value="Unassembled WGS sequence"/>
</dbReference>
<accession>A0ABT8RMP4</accession>
<feature type="compositionally biased region" description="Low complexity" evidence="1">
    <location>
        <begin position="28"/>
        <end position="49"/>
    </location>
</feature>
<evidence type="ECO:0000256" key="2">
    <source>
        <dbReference type="SAM" id="SignalP"/>
    </source>
</evidence>
<reference evidence="3" key="2">
    <citation type="submission" date="2023-06" db="EMBL/GenBank/DDBJ databases">
        <authorList>
            <person name="Lucena T."/>
            <person name="Sun Q."/>
        </authorList>
    </citation>
    <scope>NUCLEOTIDE SEQUENCE</scope>
    <source>
        <strain evidence="3">CECT 8869</strain>
    </source>
</reference>
<keyword evidence="2" id="KW-0732">Signal</keyword>
<sequence>MKTIMIKYAISTIAVTLIMASCSSSKQTVATDSGSSSSTTEVTTNTAKTQAPEVPTDMENTDNTPGHLNVSPATQANGSTGAMNNRLAKSSLTESLENDKTLFATLGMTKDQINTYNAAMDRFKKQQKNMASGEMMGSIDSERKRQLEEILTTEQYDMYKKLAKSGN</sequence>
<feature type="region of interest" description="Disordered" evidence="1">
    <location>
        <begin position="28"/>
        <end position="83"/>
    </location>
</feature>
<organism evidence="3 4">
    <name type="scientific">Maribacter confluentis</name>
    <dbReference type="NCBI Taxonomy" id="1656093"/>
    <lineage>
        <taxon>Bacteria</taxon>
        <taxon>Pseudomonadati</taxon>
        <taxon>Bacteroidota</taxon>
        <taxon>Flavobacteriia</taxon>
        <taxon>Flavobacteriales</taxon>
        <taxon>Flavobacteriaceae</taxon>
        <taxon>Maribacter</taxon>
    </lineage>
</organism>
<name>A0ABT8RMP4_9FLAO</name>
<feature type="compositionally biased region" description="Polar residues" evidence="1">
    <location>
        <begin position="61"/>
        <end position="83"/>
    </location>
</feature>
<gene>
    <name evidence="3" type="ORF">Q2T41_05975</name>
</gene>
<keyword evidence="4" id="KW-1185">Reference proteome</keyword>
<evidence type="ECO:0000313" key="4">
    <source>
        <dbReference type="Proteomes" id="UP001168579"/>
    </source>
</evidence>
<feature type="chain" id="PRO_5045998631" description="DUF4168 domain-containing protein" evidence="2">
    <location>
        <begin position="27"/>
        <end position="167"/>
    </location>
</feature>
<evidence type="ECO:0000313" key="3">
    <source>
        <dbReference type="EMBL" id="MDO1512200.1"/>
    </source>
</evidence>
<evidence type="ECO:0008006" key="5">
    <source>
        <dbReference type="Google" id="ProtNLM"/>
    </source>
</evidence>
<proteinExistence type="predicted"/>
<reference evidence="3" key="1">
    <citation type="journal article" date="2014" name="Int. J. Syst. Evol. Microbiol.">
        <title>Complete genome of a new Firmicutes species belonging to the dominant human colonic microbiota ('Ruminococcus bicirculans') reveals two chromosomes and a selective capacity to utilize plant glucans.</title>
        <authorList>
            <consortium name="NISC Comparative Sequencing Program"/>
            <person name="Wegmann U."/>
            <person name="Louis P."/>
            <person name="Goesmann A."/>
            <person name="Henrissat B."/>
            <person name="Duncan S.H."/>
            <person name="Flint H.J."/>
        </authorList>
    </citation>
    <scope>NUCLEOTIDE SEQUENCE</scope>
    <source>
        <strain evidence="3">CECT 8869</strain>
    </source>
</reference>